<sequence>MLECAIKDKLVGNVNIPYFGRQTKIKWWYGINLADHGKDRISRWFADNPTFCNKCTDQTQFLMAKSQNQARIAAASTPDEIFKIAEEIKKTMANMSQVDTDSDNQDKIEEKRRQL</sequence>
<dbReference type="AlphaFoldDB" id="A0AAD9TQL1"/>
<name>A0AAD9TQL1_9ROSI</name>
<accession>A0AAD9TQL1</accession>
<dbReference type="EMBL" id="JANJYI010000008">
    <property type="protein sequence ID" value="KAK2640417.1"/>
    <property type="molecule type" value="Genomic_DNA"/>
</dbReference>
<organism evidence="2 3">
    <name type="scientific">Dipteronia dyeriana</name>
    <dbReference type="NCBI Taxonomy" id="168575"/>
    <lineage>
        <taxon>Eukaryota</taxon>
        <taxon>Viridiplantae</taxon>
        <taxon>Streptophyta</taxon>
        <taxon>Embryophyta</taxon>
        <taxon>Tracheophyta</taxon>
        <taxon>Spermatophyta</taxon>
        <taxon>Magnoliopsida</taxon>
        <taxon>eudicotyledons</taxon>
        <taxon>Gunneridae</taxon>
        <taxon>Pentapetalae</taxon>
        <taxon>rosids</taxon>
        <taxon>malvids</taxon>
        <taxon>Sapindales</taxon>
        <taxon>Sapindaceae</taxon>
        <taxon>Hippocastanoideae</taxon>
        <taxon>Acereae</taxon>
        <taxon>Dipteronia</taxon>
    </lineage>
</organism>
<reference evidence="2" key="1">
    <citation type="journal article" date="2023" name="Plant J.">
        <title>Genome sequences and population genomics provide insights into the demographic history, inbreeding, and mutation load of two 'living fossil' tree species of Dipteronia.</title>
        <authorList>
            <person name="Feng Y."/>
            <person name="Comes H.P."/>
            <person name="Chen J."/>
            <person name="Zhu S."/>
            <person name="Lu R."/>
            <person name="Zhang X."/>
            <person name="Li P."/>
            <person name="Qiu J."/>
            <person name="Olsen K.M."/>
            <person name="Qiu Y."/>
        </authorList>
    </citation>
    <scope>NUCLEOTIDE SEQUENCE</scope>
    <source>
        <strain evidence="2">KIB01</strain>
    </source>
</reference>
<protein>
    <submittedName>
        <fullName evidence="2">Uncharacterized protein</fullName>
    </submittedName>
</protein>
<evidence type="ECO:0000313" key="3">
    <source>
        <dbReference type="Proteomes" id="UP001280121"/>
    </source>
</evidence>
<feature type="compositionally biased region" description="Basic and acidic residues" evidence="1">
    <location>
        <begin position="104"/>
        <end position="115"/>
    </location>
</feature>
<dbReference type="Proteomes" id="UP001280121">
    <property type="component" value="Unassembled WGS sequence"/>
</dbReference>
<gene>
    <name evidence="2" type="ORF">Ddye_028212</name>
</gene>
<keyword evidence="3" id="KW-1185">Reference proteome</keyword>
<evidence type="ECO:0000256" key="1">
    <source>
        <dbReference type="SAM" id="MobiDB-lite"/>
    </source>
</evidence>
<comment type="caution">
    <text evidence="2">The sequence shown here is derived from an EMBL/GenBank/DDBJ whole genome shotgun (WGS) entry which is preliminary data.</text>
</comment>
<proteinExistence type="predicted"/>
<evidence type="ECO:0000313" key="2">
    <source>
        <dbReference type="EMBL" id="KAK2640417.1"/>
    </source>
</evidence>
<feature type="region of interest" description="Disordered" evidence="1">
    <location>
        <begin position="93"/>
        <end position="115"/>
    </location>
</feature>